<dbReference type="EMBL" id="GBRH01164891">
    <property type="protein sequence ID" value="JAE33005.1"/>
    <property type="molecule type" value="Transcribed_RNA"/>
</dbReference>
<sequence>MSTTVPLTRAFLFPPIRSPMIPPNIFAPAGPSTAIAGCGDRCGCVRCLLCL</sequence>
<reference evidence="1" key="2">
    <citation type="journal article" date="2015" name="Data Brief">
        <title>Shoot transcriptome of the giant reed, Arundo donax.</title>
        <authorList>
            <person name="Barrero R.A."/>
            <person name="Guerrero F.D."/>
            <person name="Moolhuijzen P."/>
            <person name="Goolsby J.A."/>
            <person name="Tidwell J."/>
            <person name="Bellgard S.E."/>
            <person name="Bellgard M.I."/>
        </authorList>
    </citation>
    <scope>NUCLEOTIDE SEQUENCE</scope>
    <source>
        <tissue evidence="1">Shoot tissue taken approximately 20 cm above the soil surface</tissue>
    </source>
</reference>
<organism evidence="1">
    <name type="scientific">Arundo donax</name>
    <name type="common">Giant reed</name>
    <name type="synonym">Donax arundinaceus</name>
    <dbReference type="NCBI Taxonomy" id="35708"/>
    <lineage>
        <taxon>Eukaryota</taxon>
        <taxon>Viridiplantae</taxon>
        <taxon>Streptophyta</taxon>
        <taxon>Embryophyta</taxon>
        <taxon>Tracheophyta</taxon>
        <taxon>Spermatophyta</taxon>
        <taxon>Magnoliopsida</taxon>
        <taxon>Liliopsida</taxon>
        <taxon>Poales</taxon>
        <taxon>Poaceae</taxon>
        <taxon>PACMAD clade</taxon>
        <taxon>Arundinoideae</taxon>
        <taxon>Arundineae</taxon>
        <taxon>Arundo</taxon>
    </lineage>
</organism>
<evidence type="ECO:0000313" key="1">
    <source>
        <dbReference type="EMBL" id="JAE33005.1"/>
    </source>
</evidence>
<name>A0A0A9H708_ARUDO</name>
<proteinExistence type="predicted"/>
<accession>A0A0A9H708</accession>
<protein>
    <submittedName>
        <fullName evidence="1">Uncharacterized protein</fullName>
    </submittedName>
</protein>
<dbReference type="AlphaFoldDB" id="A0A0A9H708"/>
<reference evidence="1" key="1">
    <citation type="submission" date="2014-09" db="EMBL/GenBank/DDBJ databases">
        <authorList>
            <person name="Magalhaes I.L.F."/>
            <person name="Oliveira U."/>
            <person name="Santos F.R."/>
            <person name="Vidigal T.H.D.A."/>
            <person name="Brescovit A.D."/>
            <person name="Santos A.J."/>
        </authorList>
    </citation>
    <scope>NUCLEOTIDE SEQUENCE</scope>
    <source>
        <tissue evidence="1">Shoot tissue taken approximately 20 cm above the soil surface</tissue>
    </source>
</reference>